<feature type="compositionally biased region" description="Low complexity" evidence="2">
    <location>
        <begin position="169"/>
        <end position="178"/>
    </location>
</feature>
<dbReference type="Proteomes" id="UP001152320">
    <property type="component" value="Chromosome 16"/>
</dbReference>
<accession>A0A9Q0YRB6</accession>
<dbReference type="Gene3D" id="1.25.10.10">
    <property type="entry name" value="Leucine-rich Repeat Variant"/>
    <property type="match status" value="2"/>
</dbReference>
<evidence type="ECO:0000313" key="4">
    <source>
        <dbReference type="Proteomes" id="UP001152320"/>
    </source>
</evidence>
<evidence type="ECO:0000313" key="3">
    <source>
        <dbReference type="EMBL" id="KAJ8027073.1"/>
    </source>
</evidence>
<feature type="compositionally biased region" description="Polar residues" evidence="2">
    <location>
        <begin position="34"/>
        <end position="51"/>
    </location>
</feature>
<feature type="compositionally biased region" description="Low complexity" evidence="2">
    <location>
        <begin position="115"/>
        <end position="124"/>
    </location>
</feature>
<dbReference type="InterPro" id="IPR038905">
    <property type="entry name" value="ARMC2"/>
</dbReference>
<dbReference type="GO" id="GO:0044782">
    <property type="term" value="P:cilium organization"/>
    <property type="evidence" value="ECO:0007669"/>
    <property type="project" value="TreeGrafter"/>
</dbReference>
<feature type="compositionally biased region" description="Basic residues" evidence="2">
    <location>
        <begin position="138"/>
        <end position="147"/>
    </location>
</feature>
<dbReference type="PANTHER" id="PTHR21356">
    <property type="entry name" value="ARMADILLO REPEAT CONTAINING 2"/>
    <property type="match status" value="1"/>
</dbReference>
<sequence>MAQPSLSKSPSRTKKKLTIKPFYEKQSDKETSAEIINQARTSLRTLHTTRPFTPKDEKRTLFSGSTTRASHERPPSAFSLGARHFDGSGSRPTSATRLVPLENKPNLPSPPVSPPSAVDVTLPVLPKPPLTDPNRPISGKRKARAKLMHAISQEGDVVVLPQPLERRSSNPFPSSKSSSTDEALQRRVHSGPKERTQPPSDDKTTPDEAALRVRSADSVHSRSSASKTSRTESGYSSEQGSAGSRLGSGGRRDDFTPEEALDWNTSILPVLEELERLCGGVADSSVVNALCLKCSELYSVMEEKMLLGKGSKRRGHVLKVIYKLLDIEDARLHLKAARMILALQVSGQSMTSLCKLLFKVGRIEENDKLFLEDDILDLIISTIKSLDPVKSSEALVYAMGSIKCLTGNTNIVKLLSEKKLLAVLAQMLHSINFHLSETRKPTKSVSNILLQMTPVIRNMADLAENRSDFLNFGIMEELCGIMEVFSSDNDLMLNISRILSKLTLNHECCAVLGNHPTSFQSLILLLHKHPSSVDLVVRVCFILGNLTARNDDCRYCLFNTDNAMETLLATFRSYLAQNLKKTKEHSKEGKQASTRPGVDKKSEDVLIKLVRVIANLSINQDIGSLIASNETCVDLLLQVLECHSVTDSEELVINTIITINNLSYYTVISSAIEERHLTIARLLLRLLVNDNVDGMVEAARVFGNLSRSQGIRDFLTTKKVDQMMVTLLDSGDREVVYVACGVLINLMTDEKRRPLLKKEAGIGKLIEVLRDFGRTDWQLAAMVCMILCNYSEKMTNSPECLGELEAAALTELLVDYLDEEVAMEIPDDVSWDEETQEFMRSYWKTEFCPVASQLLARVEQYQGDLIPIDENTQP</sequence>
<feature type="repeat" description="ARM" evidence="1">
    <location>
        <begin position="719"/>
        <end position="761"/>
    </location>
</feature>
<comment type="caution">
    <text evidence="3">The sequence shown here is derived from an EMBL/GenBank/DDBJ whole genome shotgun (WGS) entry which is preliminary data.</text>
</comment>
<reference evidence="3" key="1">
    <citation type="submission" date="2021-10" db="EMBL/GenBank/DDBJ databases">
        <title>Tropical sea cucumber genome reveals ecological adaptation and Cuvierian tubules defense mechanism.</title>
        <authorList>
            <person name="Chen T."/>
        </authorList>
    </citation>
    <scope>NUCLEOTIDE SEQUENCE</scope>
    <source>
        <strain evidence="3">Nanhai2018</strain>
        <tissue evidence="3">Muscle</tissue>
    </source>
</reference>
<feature type="compositionally biased region" description="Basic and acidic residues" evidence="2">
    <location>
        <begin position="22"/>
        <end position="32"/>
    </location>
</feature>
<dbReference type="OrthoDB" id="247006at2759"/>
<dbReference type="SUPFAM" id="SSF48371">
    <property type="entry name" value="ARM repeat"/>
    <property type="match status" value="1"/>
</dbReference>
<dbReference type="InterPro" id="IPR011989">
    <property type="entry name" value="ARM-like"/>
</dbReference>
<evidence type="ECO:0000256" key="1">
    <source>
        <dbReference type="PROSITE-ProRule" id="PRU00259"/>
    </source>
</evidence>
<dbReference type="PANTHER" id="PTHR21356:SF1">
    <property type="entry name" value="ARMADILLO REPEAT-CONTAINING PROTEIN 2"/>
    <property type="match status" value="1"/>
</dbReference>
<dbReference type="AlphaFoldDB" id="A0A9Q0YRB6"/>
<feature type="compositionally biased region" description="Basic and acidic residues" evidence="2">
    <location>
        <begin position="191"/>
        <end position="220"/>
    </location>
</feature>
<feature type="compositionally biased region" description="Polar residues" evidence="2">
    <location>
        <begin position="1"/>
        <end position="10"/>
    </location>
</feature>
<feature type="region of interest" description="Disordered" evidence="2">
    <location>
        <begin position="1"/>
        <end position="258"/>
    </location>
</feature>
<protein>
    <submittedName>
        <fullName evidence="3">Armadillo repeat-containing protein 2</fullName>
    </submittedName>
</protein>
<organism evidence="3 4">
    <name type="scientific">Holothuria leucospilota</name>
    <name type="common">Black long sea cucumber</name>
    <name type="synonym">Mertensiothuria leucospilota</name>
    <dbReference type="NCBI Taxonomy" id="206669"/>
    <lineage>
        <taxon>Eukaryota</taxon>
        <taxon>Metazoa</taxon>
        <taxon>Echinodermata</taxon>
        <taxon>Eleutherozoa</taxon>
        <taxon>Echinozoa</taxon>
        <taxon>Holothuroidea</taxon>
        <taxon>Aspidochirotacea</taxon>
        <taxon>Aspidochirotida</taxon>
        <taxon>Holothuriidae</taxon>
        <taxon>Holothuria</taxon>
    </lineage>
</organism>
<evidence type="ECO:0000256" key="2">
    <source>
        <dbReference type="SAM" id="MobiDB-lite"/>
    </source>
</evidence>
<dbReference type="EMBL" id="JAIZAY010000016">
    <property type="protein sequence ID" value="KAJ8027073.1"/>
    <property type="molecule type" value="Genomic_DNA"/>
</dbReference>
<feature type="compositionally biased region" description="Polar residues" evidence="2">
    <location>
        <begin position="227"/>
        <end position="239"/>
    </location>
</feature>
<dbReference type="InterPro" id="IPR000225">
    <property type="entry name" value="Armadillo"/>
</dbReference>
<dbReference type="InterPro" id="IPR016024">
    <property type="entry name" value="ARM-type_fold"/>
</dbReference>
<proteinExistence type="predicted"/>
<name>A0A9Q0YRB6_HOLLE</name>
<dbReference type="PROSITE" id="PS50176">
    <property type="entry name" value="ARM_REPEAT"/>
    <property type="match status" value="1"/>
</dbReference>
<gene>
    <name evidence="3" type="ORF">HOLleu_32108</name>
</gene>
<keyword evidence="4" id="KW-1185">Reference proteome</keyword>